<keyword evidence="7" id="KW-0413">Isomerase</keyword>
<dbReference type="Proteomes" id="UP001476247">
    <property type="component" value="Unassembled WGS sequence"/>
</dbReference>
<feature type="region of interest" description="Disordered" evidence="12">
    <location>
        <begin position="563"/>
        <end position="599"/>
    </location>
</feature>
<dbReference type="EC" id="5.6.2.4" evidence="9"/>
<feature type="region of interest" description="Disordered" evidence="12">
    <location>
        <begin position="640"/>
        <end position="661"/>
    </location>
</feature>
<evidence type="ECO:0000256" key="7">
    <source>
        <dbReference type="ARBA" id="ARBA00023235"/>
    </source>
</evidence>
<dbReference type="PROSITE" id="PS51198">
    <property type="entry name" value="UVRD_HELICASE_ATP_BIND"/>
    <property type="match status" value="1"/>
</dbReference>
<feature type="domain" description="UvrD-like helicase ATP-binding" evidence="13">
    <location>
        <begin position="8"/>
        <end position="292"/>
    </location>
</feature>
<evidence type="ECO:0000256" key="3">
    <source>
        <dbReference type="ARBA" id="ARBA00022801"/>
    </source>
</evidence>
<dbReference type="Gene3D" id="1.10.10.160">
    <property type="match status" value="1"/>
</dbReference>
<feature type="domain" description="UvrD-like helicase C-terminal" evidence="14">
    <location>
        <begin position="293"/>
        <end position="703"/>
    </location>
</feature>
<dbReference type="InterPro" id="IPR014016">
    <property type="entry name" value="UvrD-like_ATP-bd"/>
</dbReference>
<dbReference type="Pfam" id="PF00580">
    <property type="entry name" value="UvrD-helicase"/>
    <property type="match status" value="1"/>
</dbReference>
<dbReference type="Gene3D" id="1.10.486.10">
    <property type="entry name" value="PCRA, domain 4"/>
    <property type="match status" value="2"/>
</dbReference>
<gene>
    <name evidence="15" type="ORF">HPULCUR_006437</name>
</gene>
<evidence type="ECO:0000256" key="12">
    <source>
        <dbReference type="SAM" id="MobiDB-lite"/>
    </source>
</evidence>
<evidence type="ECO:0000256" key="2">
    <source>
        <dbReference type="ARBA" id="ARBA00022741"/>
    </source>
</evidence>
<keyword evidence="5 11" id="KW-0067">ATP-binding</keyword>
<comment type="similarity">
    <text evidence="1">Belongs to the helicase family. UvrD subfamily.</text>
</comment>
<dbReference type="InterPro" id="IPR027417">
    <property type="entry name" value="P-loop_NTPase"/>
</dbReference>
<organism evidence="15 16">
    <name type="scientific">Helicostylum pulchrum</name>
    <dbReference type="NCBI Taxonomy" id="562976"/>
    <lineage>
        <taxon>Eukaryota</taxon>
        <taxon>Fungi</taxon>
        <taxon>Fungi incertae sedis</taxon>
        <taxon>Mucoromycota</taxon>
        <taxon>Mucoromycotina</taxon>
        <taxon>Mucoromycetes</taxon>
        <taxon>Mucorales</taxon>
        <taxon>Mucorineae</taxon>
        <taxon>Mucoraceae</taxon>
        <taxon>Helicostylum</taxon>
    </lineage>
</organism>
<comment type="caution">
    <text evidence="15">The sequence shown here is derived from an EMBL/GenBank/DDBJ whole genome shotgun (WGS) entry which is preliminary data.</text>
</comment>
<feature type="compositionally biased region" description="Basic and acidic residues" evidence="12">
    <location>
        <begin position="849"/>
        <end position="874"/>
    </location>
</feature>
<feature type="compositionally biased region" description="Basic and acidic residues" evidence="12">
    <location>
        <begin position="650"/>
        <end position="660"/>
    </location>
</feature>
<proteinExistence type="inferred from homology"/>
<evidence type="ECO:0000256" key="5">
    <source>
        <dbReference type="ARBA" id="ARBA00022840"/>
    </source>
</evidence>
<keyword evidence="2 11" id="KW-0547">Nucleotide-binding</keyword>
<name>A0ABP9Y1W9_9FUNG</name>
<dbReference type="SUPFAM" id="SSF52540">
    <property type="entry name" value="P-loop containing nucleoside triphosphate hydrolases"/>
    <property type="match status" value="2"/>
</dbReference>
<keyword evidence="3 11" id="KW-0378">Hydrolase</keyword>
<keyword evidence="16" id="KW-1185">Reference proteome</keyword>
<feature type="compositionally biased region" description="Acidic residues" evidence="12">
    <location>
        <begin position="583"/>
        <end position="592"/>
    </location>
</feature>
<dbReference type="Pfam" id="PF13361">
    <property type="entry name" value="UvrD_C"/>
    <property type="match status" value="2"/>
</dbReference>
<keyword evidence="4 11" id="KW-0347">Helicase</keyword>
<keyword evidence="6" id="KW-0238">DNA-binding</keyword>
<evidence type="ECO:0000256" key="4">
    <source>
        <dbReference type="ARBA" id="ARBA00022806"/>
    </source>
</evidence>
<protein>
    <recommendedName>
        <fullName evidence="9">DNA 3'-5' helicase</fullName>
        <ecNumber evidence="9">5.6.2.4</ecNumber>
    </recommendedName>
</protein>
<feature type="binding site" evidence="11">
    <location>
        <begin position="29"/>
        <end position="36"/>
    </location>
    <ligand>
        <name>ATP</name>
        <dbReference type="ChEBI" id="CHEBI:30616"/>
    </ligand>
</feature>
<dbReference type="PANTHER" id="PTHR11070:SF2">
    <property type="entry name" value="ATP-DEPENDENT DNA HELICASE SRS2"/>
    <property type="match status" value="1"/>
</dbReference>
<feature type="compositionally biased region" description="Basic residues" evidence="12">
    <location>
        <begin position="837"/>
        <end position="848"/>
    </location>
</feature>
<sequence>MDFNQALESLNPSQRDCVLSKDDTLQILAGPGSGKTRVLTMRVAHMVLQKRIEPHRIIVVTFTTKAAGEMRKRLVQLIGEKRTSALLIGTFHAICSRLLHKHPAYAGLDPNFTICEPDDCKLIIAQIQKDKKVKINDFTRTQMEAGAILGLISKAKSEGINANEYYEIYRDDFKRKDIATIYLAYEEELKRQNLVDFDNLLLKTCVLLSNKGDVLWNIRSILVDEYQDTNVVQYNLIKLMMRQKNDKTITIVGDPDQSIFGWRSAEPKNFGKMAEEFAGTTVMKLERNYRSSGMVIDSALHVITQDQSRVSKTLYTNNPRGVPMSVITPQNSEDEANFVAAEIKKTIRNSKGLIQYKDIAVLMRMNFISRAFESTFRLNKIPFTMVGGDRFFNRVEVKDMTSYLSFAFNPKDINAFKRIINVPKRGIGEVTLNKILDVNEAEKDTLLETLDKISKRKTCMTFTPAVIGKLKDFINICEHIRAMIEDKSPVATILSYIYRATDYEKYLKDKFSQDWESRWENLGELLSIAKKAHEATVELHEYEKSHDKSDEDETTFVEPIEVEPVEAESVDSEPVNAKPLDAETNDSDDGSEVLDLTSKGPAIKTDPYLKQEFEKIKTEDQGFNFGGFGLRDDMKQEFKTEEQGFNSKESGLHDDPKDDASGNINIDPIAEFLEYCALCSSQKELDEAEDGKVTIATIHAAKGLEWPCVFIVTCTDGVIPHSRSEDMDEEGRLLYVAMTRSKFMLYCTAPKQRDVWGKRNFQSVSSFLRGMNPEVRTDKPITWDAKTRALLAETLGKPVPDESERKTQAKNVDIRFGAAGTDTDYTSMGGFSSAASLKRKPNKSSKKNVKTESNKRTVKKEEVKVEPGQKKLKM</sequence>
<evidence type="ECO:0000256" key="9">
    <source>
        <dbReference type="ARBA" id="ARBA00034808"/>
    </source>
</evidence>
<feature type="region of interest" description="Disordered" evidence="12">
    <location>
        <begin position="821"/>
        <end position="874"/>
    </location>
</feature>
<evidence type="ECO:0000256" key="8">
    <source>
        <dbReference type="ARBA" id="ARBA00034617"/>
    </source>
</evidence>
<evidence type="ECO:0000256" key="10">
    <source>
        <dbReference type="ARBA" id="ARBA00048988"/>
    </source>
</evidence>
<dbReference type="InterPro" id="IPR000212">
    <property type="entry name" value="DNA_helicase_UvrD/REP"/>
</dbReference>
<feature type="compositionally biased region" description="Polar residues" evidence="12">
    <location>
        <begin position="823"/>
        <end position="835"/>
    </location>
</feature>
<dbReference type="InterPro" id="IPR013986">
    <property type="entry name" value="DExx_box_DNA_helicase_dom_sf"/>
</dbReference>
<evidence type="ECO:0000259" key="14">
    <source>
        <dbReference type="PROSITE" id="PS51217"/>
    </source>
</evidence>
<evidence type="ECO:0000256" key="1">
    <source>
        <dbReference type="ARBA" id="ARBA00009922"/>
    </source>
</evidence>
<dbReference type="CDD" id="cd17932">
    <property type="entry name" value="DEXQc_UvrD"/>
    <property type="match status" value="1"/>
</dbReference>
<evidence type="ECO:0000313" key="15">
    <source>
        <dbReference type="EMBL" id="GAA5800997.1"/>
    </source>
</evidence>
<accession>A0ABP9Y1W9</accession>
<dbReference type="Gene3D" id="3.40.50.300">
    <property type="entry name" value="P-loop containing nucleotide triphosphate hydrolases"/>
    <property type="match status" value="3"/>
</dbReference>
<comment type="catalytic activity">
    <reaction evidence="8">
        <text>Couples ATP hydrolysis with the unwinding of duplex DNA by translocating in the 3'-5' direction.</text>
        <dbReference type="EC" id="5.6.2.4"/>
    </reaction>
</comment>
<dbReference type="PROSITE" id="PS51217">
    <property type="entry name" value="UVRD_HELICASE_CTER"/>
    <property type="match status" value="1"/>
</dbReference>
<evidence type="ECO:0000256" key="11">
    <source>
        <dbReference type="PROSITE-ProRule" id="PRU00560"/>
    </source>
</evidence>
<evidence type="ECO:0000313" key="16">
    <source>
        <dbReference type="Proteomes" id="UP001476247"/>
    </source>
</evidence>
<dbReference type="InterPro" id="IPR014017">
    <property type="entry name" value="DNA_helicase_UvrD-like_C"/>
</dbReference>
<evidence type="ECO:0000256" key="6">
    <source>
        <dbReference type="ARBA" id="ARBA00023125"/>
    </source>
</evidence>
<comment type="catalytic activity">
    <reaction evidence="10">
        <text>ATP + H2O = ADP + phosphate + H(+)</text>
        <dbReference type="Rhea" id="RHEA:13065"/>
        <dbReference type="ChEBI" id="CHEBI:15377"/>
        <dbReference type="ChEBI" id="CHEBI:15378"/>
        <dbReference type="ChEBI" id="CHEBI:30616"/>
        <dbReference type="ChEBI" id="CHEBI:43474"/>
        <dbReference type="ChEBI" id="CHEBI:456216"/>
        <dbReference type="EC" id="5.6.2.4"/>
    </reaction>
</comment>
<dbReference type="PANTHER" id="PTHR11070">
    <property type="entry name" value="UVRD / RECB / PCRA DNA HELICASE FAMILY MEMBER"/>
    <property type="match status" value="1"/>
</dbReference>
<reference evidence="15 16" key="1">
    <citation type="submission" date="2024-04" db="EMBL/GenBank/DDBJ databases">
        <title>genome sequences of Mucor flavus KT1a and Helicostylum pulchrum KT1b strains isolation_sourced from the surface of a dry-aged beef.</title>
        <authorList>
            <person name="Toyotome T."/>
            <person name="Hosono M."/>
            <person name="Torimaru M."/>
            <person name="Fukuda K."/>
            <person name="Mikami N."/>
        </authorList>
    </citation>
    <scope>NUCLEOTIDE SEQUENCE [LARGE SCALE GENOMIC DNA]</scope>
    <source>
        <strain evidence="15 16">KT1b</strain>
    </source>
</reference>
<evidence type="ECO:0000259" key="13">
    <source>
        <dbReference type="PROSITE" id="PS51198"/>
    </source>
</evidence>
<dbReference type="EMBL" id="BAABUJ010000017">
    <property type="protein sequence ID" value="GAA5800997.1"/>
    <property type="molecule type" value="Genomic_DNA"/>
</dbReference>